<evidence type="ECO:0000313" key="4">
    <source>
        <dbReference type="Proteomes" id="UP000015559"/>
    </source>
</evidence>
<evidence type="ECO:0000259" key="2">
    <source>
        <dbReference type="Pfam" id="PF13472"/>
    </source>
</evidence>
<feature type="chain" id="PRO_5004545868" evidence="1">
    <location>
        <begin position="21"/>
        <end position="208"/>
    </location>
</feature>
<organism evidence="3 4">
    <name type="scientific">Sulfuricella denitrificans (strain DSM 22764 / NBRC 105220 / skB26)</name>
    <dbReference type="NCBI Taxonomy" id="1163617"/>
    <lineage>
        <taxon>Bacteria</taxon>
        <taxon>Pseudomonadati</taxon>
        <taxon>Pseudomonadota</taxon>
        <taxon>Betaproteobacteria</taxon>
        <taxon>Nitrosomonadales</taxon>
        <taxon>Sulfuricellaceae</taxon>
        <taxon>Sulfuricella</taxon>
    </lineage>
</organism>
<proteinExistence type="predicted"/>
<accession>S6ACA0</accession>
<dbReference type="STRING" id="1163617.SCD_n01577"/>
<feature type="signal peptide" evidence="1">
    <location>
        <begin position="1"/>
        <end position="20"/>
    </location>
</feature>
<feature type="domain" description="SGNH hydrolase-type esterase" evidence="2">
    <location>
        <begin position="29"/>
        <end position="188"/>
    </location>
</feature>
<protein>
    <submittedName>
        <fullName evidence="3">G-D-S-L family lipolytic protein</fullName>
    </submittedName>
</protein>
<dbReference type="PANTHER" id="PTHR30383">
    <property type="entry name" value="THIOESTERASE 1/PROTEASE 1/LYSOPHOSPHOLIPASE L1"/>
    <property type="match status" value="1"/>
</dbReference>
<dbReference type="eggNOG" id="COG2755">
    <property type="taxonomic scope" value="Bacteria"/>
</dbReference>
<keyword evidence="4" id="KW-1185">Reference proteome</keyword>
<dbReference type="GO" id="GO:0004622">
    <property type="term" value="F:phosphatidylcholine lysophospholipase activity"/>
    <property type="evidence" value="ECO:0007669"/>
    <property type="project" value="TreeGrafter"/>
</dbReference>
<dbReference type="AlphaFoldDB" id="S6ACA0"/>
<dbReference type="Proteomes" id="UP000015559">
    <property type="component" value="Chromosome"/>
</dbReference>
<dbReference type="PANTHER" id="PTHR30383:SF24">
    <property type="entry name" value="THIOESTERASE 1_PROTEASE 1_LYSOPHOSPHOLIPASE L1"/>
    <property type="match status" value="1"/>
</dbReference>
<dbReference type="CDD" id="cd01822">
    <property type="entry name" value="Lysophospholipase_L1_like"/>
    <property type="match status" value="1"/>
</dbReference>
<dbReference type="Pfam" id="PF13472">
    <property type="entry name" value="Lipase_GDSL_2"/>
    <property type="match status" value="1"/>
</dbReference>
<dbReference type="Gene3D" id="3.40.50.1110">
    <property type="entry name" value="SGNH hydrolase"/>
    <property type="match status" value="1"/>
</dbReference>
<dbReference type="OrthoDB" id="9786188at2"/>
<name>S6ACA0_SULDS</name>
<dbReference type="RefSeq" id="WP_009205645.1">
    <property type="nucleotide sequence ID" value="NC_022357.1"/>
</dbReference>
<evidence type="ECO:0000256" key="1">
    <source>
        <dbReference type="SAM" id="SignalP"/>
    </source>
</evidence>
<keyword evidence="1" id="KW-0732">Signal</keyword>
<dbReference type="KEGG" id="sdr:SCD_n01577"/>
<dbReference type="HOGENOM" id="CLU_051180_3_1_4"/>
<gene>
    <name evidence="3" type="ORF">SCD_n01577</name>
</gene>
<evidence type="ECO:0000313" key="3">
    <source>
        <dbReference type="EMBL" id="BAN35398.1"/>
    </source>
</evidence>
<dbReference type="InterPro" id="IPR036514">
    <property type="entry name" value="SGNH_hydro_sf"/>
</dbReference>
<sequence length="208" mass="22761">MVMRLLLIVCFLLWGVAAQATQSAPIILVFGDSLSASHGIPADSGWVSLLEQRIHQKRPGYRVINASISGETTSGGRYRIEQVLAEHRPALVILELGANDGLRGQPLDAAASNLNAIIAACRNYKTRVLLIGMRLPPNYGSTYSAKFQSIYQQAAQRHKIPLLPFLLEGFADNPELFQADGLHPTTAAQPLIMERVWKHLLPMLAKSG</sequence>
<dbReference type="InterPro" id="IPR013830">
    <property type="entry name" value="SGNH_hydro"/>
</dbReference>
<dbReference type="SUPFAM" id="SSF52266">
    <property type="entry name" value="SGNH hydrolase"/>
    <property type="match status" value="1"/>
</dbReference>
<dbReference type="EMBL" id="AP013066">
    <property type="protein sequence ID" value="BAN35398.1"/>
    <property type="molecule type" value="Genomic_DNA"/>
</dbReference>
<dbReference type="InterPro" id="IPR051532">
    <property type="entry name" value="Ester_Hydrolysis_Enzymes"/>
</dbReference>
<reference evidence="3 4" key="1">
    <citation type="journal article" date="2012" name="Appl. Environ. Microbiol.">
        <title>Draft genome sequence of a psychrotolerant sulfur-oxidizing bacterium, Sulfuricella denitrificans skB26, and proteomic insights into cold adaptation.</title>
        <authorList>
            <person name="Watanabe T."/>
            <person name="Kojima H."/>
            <person name="Fukui M."/>
        </authorList>
    </citation>
    <scope>NUCLEOTIDE SEQUENCE [LARGE SCALE GENOMIC DNA]</scope>
    <source>
        <strain evidence="4">skB26</strain>
    </source>
</reference>